<evidence type="ECO:0000313" key="5">
    <source>
        <dbReference type="EMBL" id="MBV3392867.1"/>
    </source>
</evidence>
<dbReference type="InterPro" id="IPR051635">
    <property type="entry name" value="SNAT-like"/>
</dbReference>
<dbReference type="PANTHER" id="PTHR10908">
    <property type="entry name" value="SEROTONIN N-ACETYLTRANSFERASE"/>
    <property type="match status" value="1"/>
</dbReference>
<gene>
    <name evidence="4" type="ORF">KSV97_06240</name>
    <name evidence="5" type="ORF">KSW06_06315</name>
</gene>
<dbReference type="PANTHER" id="PTHR10908:SF0">
    <property type="entry name" value="SEROTONIN N-ACETYLTRANSFERASE"/>
    <property type="match status" value="1"/>
</dbReference>
<keyword evidence="7" id="KW-1185">Reference proteome</keyword>
<keyword evidence="1" id="KW-0808">Transferase</keyword>
<name>A0AAW4MU29_9FIRM</name>
<sequence length="159" mass="17993">MILRQAVIGDIEAISHIESLCFPKAEAATYEQFKERFNAFSENFLVLEDKDVIGFINGNTSNIKGLPDAFYEDASLHDPSGDYMTVFGLDVHPDYQHQGLAHTLMNGYITLAKERNKKGIFLTCKDHLIGFYESFGYKHLGVSSSTHGEAKWNDMYMEI</sequence>
<proteinExistence type="predicted"/>
<dbReference type="PROSITE" id="PS51186">
    <property type="entry name" value="GNAT"/>
    <property type="match status" value="1"/>
</dbReference>
<dbReference type="Proteomes" id="UP001196408">
    <property type="component" value="Unassembled WGS sequence"/>
</dbReference>
<keyword evidence="2" id="KW-0012">Acyltransferase</keyword>
<evidence type="ECO:0000313" key="6">
    <source>
        <dbReference type="Proteomes" id="UP001196408"/>
    </source>
</evidence>
<evidence type="ECO:0000313" key="4">
    <source>
        <dbReference type="EMBL" id="MBV3382822.1"/>
    </source>
</evidence>
<evidence type="ECO:0000313" key="7">
    <source>
        <dbReference type="Proteomes" id="UP001197492"/>
    </source>
</evidence>
<protein>
    <submittedName>
        <fullName evidence="4">GNAT family N-acetyltransferase</fullName>
    </submittedName>
</protein>
<reference evidence="4 7" key="1">
    <citation type="submission" date="2021-06" db="EMBL/GenBank/DDBJ databases">
        <title>Collection of gut derived symbiotic bacterial strains cultured from healthy donors.</title>
        <authorList>
            <person name="Lin H."/>
            <person name="Littmann E."/>
            <person name="Pamer E.G."/>
        </authorList>
    </citation>
    <scope>NUCLEOTIDE SEQUENCE</scope>
    <source>
        <strain evidence="5 7">MSK.21.70</strain>
        <strain evidence="4">MSK.21.82</strain>
    </source>
</reference>
<dbReference type="AlphaFoldDB" id="A0AAW4MU29"/>
<dbReference type="EMBL" id="JAHOEF010000032">
    <property type="protein sequence ID" value="MBV3382822.1"/>
    <property type="molecule type" value="Genomic_DNA"/>
</dbReference>
<evidence type="ECO:0000256" key="2">
    <source>
        <dbReference type="ARBA" id="ARBA00023315"/>
    </source>
</evidence>
<dbReference type="Proteomes" id="UP001197492">
    <property type="component" value="Unassembled WGS sequence"/>
</dbReference>
<dbReference type="InterPro" id="IPR000182">
    <property type="entry name" value="GNAT_dom"/>
</dbReference>
<evidence type="ECO:0000259" key="3">
    <source>
        <dbReference type="PROSITE" id="PS51186"/>
    </source>
</evidence>
<dbReference type="RefSeq" id="WP_217747650.1">
    <property type="nucleotide sequence ID" value="NZ_JAHOEB010000031.1"/>
</dbReference>
<accession>A0AAW4MU29</accession>
<comment type="caution">
    <text evidence="4">The sequence shown here is derived from an EMBL/GenBank/DDBJ whole genome shotgun (WGS) entry which is preliminary data.</text>
</comment>
<evidence type="ECO:0000256" key="1">
    <source>
        <dbReference type="ARBA" id="ARBA00022679"/>
    </source>
</evidence>
<dbReference type="Pfam" id="PF00583">
    <property type="entry name" value="Acetyltransf_1"/>
    <property type="match status" value="1"/>
</dbReference>
<feature type="domain" description="N-acetyltransferase" evidence="3">
    <location>
        <begin position="1"/>
        <end position="159"/>
    </location>
</feature>
<organism evidence="4 6">
    <name type="scientific">Catenibacterium mitsuokai</name>
    <dbReference type="NCBI Taxonomy" id="100886"/>
    <lineage>
        <taxon>Bacteria</taxon>
        <taxon>Bacillati</taxon>
        <taxon>Bacillota</taxon>
        <taxon>Erysipelotrichia</taxon>
        <taxon>Erysipelotrichales</taxon>
        <taxon>Coprobacillaceae</taxon>
        <taxon>Catenibacterium</taxon>
    </lineage>
</organism>
<dbReference type="EMBL" id="JAHOEL010000032">
    <property type="protein sequence ID" value="MBV3392867.1"/>
    <property type="molecule type" value="Genomic_DNA"/>
</dbReference>
<dbReference type="GO" id="GO:0008080">
    <property type="term" value="F:N-acetyltransferase activity"/>
    <property type="evidence" value="ECO:0007669"/>
    <property type="project" value="UniProtKB-ARBA"/>
</dbReference>
<dbReference type="CDD" id="cd04301">
    <property type="entry name" value="NAT_SF"/>
    <property type="match status" value="1"/>
</dbReference>